<feature type="compositionally biased region" description="Polar residues" evidence="1">
    <location>
        <begin position="143"/>
        <end position="154"/>
    </location>
</feature>
<evidence type="ECO:0000256" key="1">
    <source>
        <dbReference type="SAM" id="MobiDB-lite"/>
    </source>
</evidence>
<sequence length="154" mass="16600">MDVTDCDEESYVAITRNLAGWCTRGESRPAREIRQRTSPTPTTVCGKVSISSRYCLMPASYPSLQLTREQGGCLMSSAARPCAAPNLYMPSPRHAHPPLICKPGQHALSIGAFRFAIKHAGARSSSAADSDARTANGHHITSRKSNSLQACRPC</sequence>
<dbReference type="RefSeq" id="XP_013345547.1">
    <property type="nucleotide sequence ID" value="XM_013490093.1"/>
</dbReference>
<feature type="region of interest" description="Disordered" evidence="1">
    <location>
        <begin position="124"/>
        <end position="154"/>
    </location>
</feature>
<dbReference type="HOGENOM" id="CLU_1703884_0_0_1"/>
<dbReference type="InParanoid" id="A0A074YGB4"/>
<evidence type="ECO:0000313" key="3">
    <source>
        <dbReference type="Proteomes" id="UP000030641"/>
    </source>
</evidence>
<protein>
    <submittedName>
        <fullName evidence="2">Uncharacterized protein</fullName>
    </submittedName>
</protein>
<proteinExistence type="predicted"/>
<dbReference type="GeneID" id="25369435"/>
<dbReference type="AlphaFoldDB" id="A0A074YGB4"/>
<keyword evidence="3" id="KW-1185">Reference proteome</keyword>
<gene>
    <name evidence="2" type="ORF">AUEXF2481DRAFT_611451</name>
</gene>
<dbReference type="EMBL" id="KL584755">
    <property type="protein sequence ID" value="KEQ96765.1"/>
    <property type="molecule type" value="Genomic_DNA"/>
</dbReference>
<organism evidence="2 3">
    <name type="scientific">Aureobasidium subglaciale (strain EXF-2481)</name>
    <name type="common">Aureobasidium pullulans var. subglaciale</name>
    <dbReference type="NCBI Taxonomy" id="1043005"/>
    <lineage>
        <taxon>Eukaryota</taxon>
        <taxon>Fungi</taxon>
        <taxon>Dikarya</taxon>
        <taxon>Ascomycota</taxon>
        <taxon>Pezizomycotina</taxon>
        <taxon>Dothideomycetes</taxon>
        <taxon>Dothideomycetidae</taxon>
        <taxon>Dothideales</taxon>
        <taxon>Saccotheciaceae</taxon>
        <taxon>Aureobasidium</taxon>
    </lineage>
</organism>
<evidence type="ECO:0000313" key="2">
    <source>
        <dbReference type="EMBL" id="KEQ96765.1"/>
    </source>
</evidence>
<accession>A0A074YGB4</accession>
<dbReference type="Proteomes" id="UP000030641">
    <property type="component" value="Unassembled WGS sequence"/>
</dbReference>
<name>A0A074YGB4_AURSE</name>
<reference evidence="2 3" key="1">
    <citation type="journal article" date="2014" name="BMC Genomics">
        <title>Genome sequencing of four Aureobasidium pullulans varieties: biotechnological potential, stress tolerance, and description of new species.</title>
        <authorList>
            <person name="Gostin Ar C."/>
            <person name="Ohm R.A."/>
            <person name="Kogej T."/>
            <person name="Sonjak S."/>
            <person name="Turk M."/>
            <person name="Zajc J."/>
            <person name="Zalar P."/>
            <person name="Grube M."/>
            <person name="Sun H."/>
            <person name="Han J."/>
            <person name="Sharma A."/>
            <person name="Chiniquy J."/>
            <person name="Ngan C.Y."/>
            <person name="Lipzen A."/>
            <person name="Barry K."/>
            <person name="Grigoriev I.V."/>
            <person name="Gunde-Cimerman N."/>
        </authorList>
    </citation>
    <scope>NUCLEOTIDE SEQUENCE [LARGE SCALE GENOMIC DNA]</scope>
    <source>
        <strain evidence="2 3">EXF-2481</strain>
    </source>
</reference>